<feature type="compositionally biased region" description="Basic and acidic residues" evidence="1">
    <location>
        <begin position="40"/>
        <end position="57"/>
    </location>
</feature>
<organism evidence="2 3">
    <name type="scientific">Streptomyces lydicus</name>
    <dbReference type="NCBI Taxonomy" id="47763"/>
    <lineage>
        <taxon>Bacteria</taxon>
        <taxon>Bacillati</taxon>
        <taxon>Actinomycetota</taxon>
        <taxon>Actinomycetes</taxon>
        <taxon>Kitasatosporales</taxon>
        <taxon>Streptomycetaceae</taxon>
        <taxon>Streptomyces</taxon>
    </lineage>
</organism>
<proteinExistence type="predicted"/>
<feature type="compositionally biased region" description="Basic and acidic residues" evidence="1">
    <location>
        <begin position="66"/>
        <end position="83"/>
    </location>
</feature>
<feature type="compositionally biased region" description="Polar residues" evidence="1">
    <location>
        <begin position="102"/>
        <end position="112"/>
    </location>
</feature>
<name>A0A3S9YJ49_9ACTN</name>
<dbReference type="AlphaFoldDB" id="A0A3S9YJ49"/>
<evidence type="ECO:0000256" key="1">
    <source>
        <dbReference type="SAM" id="MobiDB-lite"/>
    </source>
</evidence>
<sequence>MAMGLGRFGAVVELLTALAGCRFPPDLEAAKRQYLATPPGDRRDEPARLRGVRDTAGRHQGAAAADRARLDTTRPPDTRDSRTRYSAGTVPASRIGSHMVGNRTSGMHTSGS</sequence>
<accession>A0A3S9YJ49</accession>
<evidence type="ECO:0000313" key="2">
    <source>
        <dbReference type="EMBL" id="AZS75010.1"/>
    </source>
</evidence>
<protein>
    <submittedName>
        <fullName evidence="2">Uncharacterized protein</fullName>
    </submittedName>
</protein>
<dbReference type="Proteomes" id="UP000275579">
    <property type="component" value="Chromosome"/>
</dbReference>
<dbReference type="EMBL" id="CP029042">
    <property type="protein sequence ID" value="AZS75010.1"/>
    <property type="molecule type" value="Genomic_DNA"/>
</dbReference>
<gene>
    <name evidence="2" type="ORF">DDE74_32455</name>
</gene>
<feature type="region of interest" description="Disordered" evidence="1">
    <location>
        <begin position="34"/>
        <end position="112"/>
    </location>
</feature>
<reference evidence="2 3" key="1">
    <citation type="submission" date="2018-04" db="EMBL/GenBank/DDBJ databases">
        <title>Complete genome sequences of Streptomyces lydicus strain WYEC and characterization of antagonistic properties of biological control agents.</title>
        <authorList>
            <person name="Mariita R.M."/>
            <person name="Sello J.K."/>
        </authorList>
    </citation>
    <scope>NUCLEOTIDE SEQUENCE [LARGE SCALE GENOMIC DNA]</scope>
    <source>
        <strain evidence="2 3">WYEC 108</strain>
    </source>
</reference>
<evidence type="ECO:0000313" key="3">
    <source>
        <dbReference type="Proteomes" id="UP000275579"/>
    </source>
</evidence>